<organism evidence="1 2">
    <name type="scientific">Ataeniobius toweri</name>
    <dbReference type="NCBI Taxonomy" id="208326"/>
    <lineage>
        <taxon>Eukaryota</taxon>
        <taxon>Metazoa</taxon>
        <taxon>Chordata</taxon>
        <taxon>Craniata</taxon>
        <taxon>Vertebrata</taxon>
        <taxon>Euteleostomi</taxon>
        <taxon>Actinopterygii</taxon>
        <taxon>Neopterygii</taxon>
        <taxon>Teleostei</taxon>
        <taxon>Neoteleostei</taxon>
        <taxon>Acanthomorphata</taxon>
        <taxon>Ovalentaria</taxon>
        <taxon>Atherinomorphae</taxon>
        <taxon>Cyprinodontiformes</taxon>
        <taxon>Goodeidae</taxon>
        <taxon>Ataeniobius</taxon>
    </lineage>
</organism>
<protein>
    <submittedName>
        <fullName evidence="1">Uncharacterized protein</fullName>
    </submittedName>
</protein>
<name>A0ABU7B3N3_9TELE</name>
<reference evidence="1 2" key="1">
    <citation type="submission" date="2021-07" db="EMBL/GenBank/DDBJ databases">
        <authorList>
            <person name="Palmer J.M."/>
        </authorList>
    </citation>
    <scope>NUCLEOTIDE SEQUENCE [LARGE SCALE GENOMIC DNA]</scope>
    <source>
        <strain evidence="1 2">AT_MEX2019</strain>
        <tissue evidence="1">Muscle</tissue>
    </source>
</reference>
<accession>A0ABU7B3N3</accession>
<proteinExistence type="predicted"/>
<evidence type="ECO:0000313" key="2">
    <source>
        <dbReference type="Proteomes" id="UP001345963"/>
    </source>
</evidence>
<dbReference type="EMBL" id="JAHUTI010040187">
    <property type="protein sequence ID" value="MED6245081.1"/>
    <property type="molecule type" value="Genomic_DNA"/>
</dbReference>
<sequence>MLCVSEFPSLSEGVLKRPFLQPLNAIGPVGGGHAAVRVQQDPEAAYYQQSQEHQQHPHKSKRCLLLQSQRVRHYVVSAHGSKGVVEVDAAHGKPTSRCLISPQMGSGV</sequence>
<evidence type="ECO:0000313" key="1">
    <source>
        <dbReference type="EMBL" id="MED6245081.1"/>
    </source>
</evidence>
<dbReference type="Proteomes" id="UP001345963">
    <property type="component" value="Unassembled WGS sequence"/>
</dbReference>
<comment type="caution">
    <text evidence="1">The sequence shown here is derived from an EMBL/GenBank/DDBJ whole genome shotgun (WGS) entry which is preliminary data.</text>
</comment>
<keyword evidence="2" id="KW-1185">Reference proteome</keyword>
<gene>
    <name evidence="1" type="ORF">ATANTOWER_030957</name>
</gene>